<dbReference type="Pfam" id="PF01546">
    <property type="entry name" value="Peptidase_M20"/>
    <property type="match status" value="1"/>
</dbReference>
<sequence length="392" mass="42320">MPDLNHPELDAIAEKAREWRHAIHRQPELLFDLPQTASFVADKLDEFGCDEVHRGIAGSGVVAIINGTGNTGCSIALRADMDALPIHERTNLPYASAVEGRMHACGHDGHTAMLLAAACHLSRHRDFPGRVVLIFQPAEEGGGGARVMIDEGLLDRFAIDEVYALHNRPGLPVGDFASRPGPILAAGDRFMIRLQGRGGHAASPHLARDAILAQAHLVSALQMIASRHTDPLDSVVLSVTYLEAGNPDALNVIPGEISIGGTLRSLRPETRRQAEARLREILSGTAAAFGVDAELDWRPGYPVTINDPDIAHAALDAARAIAPDERVDDSCPPEMGSEDFSYMLERRPGAFVWIGNGDSADLHNAAYDFNDEAIIHGLRFWLGIVQARAALR</sequence>
<reference evidence="5" key="1">
    <citation type="submission" date="2018-09" db="EMBL/GenBank/DDBJ databases">
        <title>Acidovorax cavernicola nov. sp. isolated from Gruta de las Maravillas (Aracena, Spain).</title>
        <authorList>
            <person name="Jurado V."/>
            <person name="Gutierrez-Patricio S."/>
            <person name="Gonzalez-Pimentel J.L."/>
            <person name="Miller A.Z."/>
            <person name="Laiz L."/>
            <person name="Saiz-Jimenez C."/>
        </authorList>
    </citation>
    <scope>NUCLEOTIDE SEQUENCE [LARGE SCALE GENOMIC DNA]</scope>
    <source>
        <strain evidence="5">1011MAR3C25</strain>
    </source>
</reference>
<dbReference type="NCBIfam" id="TIGR01891">
    <property type="entry name" value="amidohydrolases"/>
    <property type="match status" value="1"/>
</dbReference>
<comment type="caution">
    <text evidence="4">The sequence shown here is derived from an EMBL/GenBank/DDBJ whole genome shotgun (WGS) entry which is preliminary data.</text>
</comment>
<name>A0A418SMC8_9RHOB</name>
<proteinExistence type="predicted"/>
<protein>
    <submittedName>
        <fullName evidence="4">Amidohydrolase</fullName>
    </submittedName>
</protein>
<organism evidence="4 5">
    <name type="scientific">Paracoccus onubensis</name>
    <dbReference type="NCBI Taxonomy" id="1675788"/>
    <lineage>
        <taxon>Bacteria</taxon>
        <taxon>Pseudomonadati</taxon>
        <taxon>Pseudomonadota</taxon>
        <taxon>Alphaproteobacteria</taxon>
        <taxon>Rhodobacterales</taxon>
        <taxon>Paracoccaceae</taxon>
        <taxon>Paracoccus</taxon>
    </lineage>
</organism>
<feature type="binding site" evidence="2">
    <location>
        <position position="166"/>
    </location>
    <ligand>
        <name>Mn(2+)</name>
        <dbReference type="ChEBI" id="CHEBI:29035"/>
        <label>2</label>
    </ligand>
</feature>
<dbReference type="GO" id="GO:0019877">
    <property type="term" value="P:diaminopimelate biosynthetic process"/>
    <property type="evidence" value="ECO:0007669"/>
    <property type="project" value="UniProtKB-ARBA"/>
</dbReference>
<feature type="binding site" evidence="2">
    <location>
        <position position="140"/>
    </location>
    <ligand>
        <name>Mn(2+)</name>
        <dbReference type="ChEBI" id="CHEBI:29035"/>
        <label>2</label>
    </ligand>
</feature>
<dbReference type="InterPro" id="IPR011650">
    <property type="entry name" value="Peptidase_M20_dimer"/>
</dbReference>
<dbReference type="GO" id="GO:0050118">
    <property type="term" value="F:N-acetyldiaminopimelate deacetylase activity"/>
    <property type="evidence" value="ECO:0007669"/>
    <property type="project" value="UniProtKB-ARBA"/>
</dbReference>
<comment type="cofactor">
    <cofactor evidence="2">
        <name>Mn(2+)</name>
        <dbReference type="ChEBI" id="CHEBI:29035"/>
    </cofactor>
    <text evidence="2">The Mn(2+) ion enhances activity.</text>
</comment>
<dbReference type="Gene3D" id="3.40.630.10">
    <property type="entry name" value="Zn peptidases"/>
    <property type="match status" value="1"/>
</dbReference>
<dbReference type="Proteomes" id="UP000284202">
    <property type="component" value="Unassembled WGS sequence"/>
</dbReference>
<gene>
    <name evidence="4" type="ORF">D3P04_21555</name>
</gene>
<dbReference type="SUPFAM" id="SSF53187">
    <property type="entry name" value="Zn-dependent exopeptidases"/>
    <property type="match status" value="1"/>
</dbReference>
<dbReference type="InterPro" id="IPR017439">
    <property type="entry name" value="Amidohydrolase"/>
</dbReference>
<evidence type="ECO:0000259" key="3">
    <source>
        <dbReference type="Pfam" id="PF07687"/>
    </source>
</evidence>
<dbReference type="PANTHER" id="PTHR11014:SF63">
    <property type="entry name" value="METALLOPEPTIDASE, PUTATIVE (AFU_ORTHOLOGUE AFUA_6G09600)-RELATED"/>
    <property type="match status" value="1"/>
</dbReference>
<evidence type="ECO:0000313" key="4">
    <source>
        <dbReference type="EMBL" id="RJE82095.1"/>
    </source>
</evidence>
<evidence type="ECO:0000256" key="2">
    <source>
        <dbReference type="PIRSR" id="PIRSR005962-1"/>
    </source>
</evidence>
<dbReference type="FunFam" id="3.30.70.360:FF:000001">
    <property type="entry name" value="N-acetyldiaminopimelate deacetylase"/>
    <property type="match status" value="1"/>
</dbReference>
<keyword evidence="2" id="KW-0464">Manganese</keyword>
<dbReference type="GO" id="GO:0046872">
    <property type="term" value="F:metal ion binding"/>
    <property type="evidence" value="ECO:0007669"/>
    <property type="project" value="UniProtKB-KW"/>
</dbReference>
<feature type="binding site" evidence="2">
    <location>
        <position position="107"/>
    </location>
    <ligand>
        <name>Mn(2+)</name>
        <dbReference type="ChEBI" id="CHEBI:29035"/>
        <label>2</label>
    </ligand>
</feature>
<feature type="binding site" evidence="2">
    <location>
        <position position="363"/>
    </location>
    <ligand>
        <name>Mn(2+)</name>
        <dbReference type="ChEBI" id="CHEBI:29035"/>
        <label>2</label>
    </ligand>
</feature>
<dbReference type="OrthoDB" id="9777385at2"/>
<dbReference type="PIRSF" id="PIRSF005962">
    <property type="entry name" value="Pept_M20D_amidohydro"/>
    <property type="match status" value="1"/>
</dbReference>
<keyword evidence="5" id="KW-1185">Reference proteome</keyword>
<dbReference type="AlphaFoldDB" id="A0A418SMC8"/>
<dbReference type="Pfam" id="PF07687">
    <property type="entry name" value="M20_dimer"/>
    <property type="match status" value="1"/>
</dbReference>
<keyword evidence="2" id="KW-0479">Metal-binding</keyword>
<evidence type="ECO:0000313" key="5">
    <source>
        <dbReference type="Proteomes" id="UP000284202"/>
    </source>
</evidence>
<accession>A0A418SMC8</accession>
<keyword evidence="1 4" id="KW-0378">Hydrolase</keyword>
<dbReference type="CDD" id="cd05666">
    <property type="entry name" value="M20_Acy1-like"/>
    <property type="match status" value="1"/>
</dbReference>
<dbReference type="InterPro" id="IPR036264">
    <property type="entry name" value="Bact_exopeptidase_dim_dom"/>
</dbReference>
<feature type="domain" description="Peptidase M20 dimerisation" evidence="3">
    <location>
        <begin position="191"/>
        <end position="285"/>
    </location>
</feature>
<feature type="binding site" evidence="2">
    <location>
        <position position="105"/>
    </location>
    <ligand>
        <name>Mn(2+)</name>
        <dbReference type="ChEBI" id="CHEBI:29035"/>
        <label>2</label>
    </ligand>
</feature>
<dbReference type="InterPro" id="IPR002933">
    <property type="entry name" value="Peptidase_M20"/>
</dbReference>
<dbReference type="SUPFAM" id="SSF55031">
    <property type="entry name" value="Bacterial exopeptidase dimerisation domain"/>
    <property type="match status" value="1"/>
</dbReference>
<evidence type="ECO:0000256" key="1">
    <source>
        <dbReference type="ARBA" id="ARBA00022801"/>
    </source>
</evidence>
<dbReference type="PANTHER" id="PTHR11014">
    <property type="entry name" value="PEPTIDASE M20 FAMILY MEMBER"/>
    <property type="match status" value="1"/>
</dbReference>
<dbReference type="Gene3D" id="3.30.70.360">
    <property type="match status" value="1"/>
</dbReference>
<dbReference type="EMBL" id="QZCG01000020">
    <property type="protein sequence ID" value="RJE82095.1"/>
    <property type="molecule type" value="Genomic_DNA"/>
</dbReference>